<feature type="region of interest" description="Disordered" evidence="2">
    <location>
        <begin position="1350"/>
        <end position="1384"/>
    </location>
</feature>
<dbReference type="InterPro" id="IPR002889">
    <property type="entry name" value="WSC_carb-bd"/>
</dbReference>
<proteinExistence type="predicted"/>
<dbReference type="InterPro" id="IPR011047">
    <property type="entry name" value="Quinoprotein_ADH-like_sf"/>
</dbReference>
<feature type="domain" description="WSC" evidence="4">
    <location>
        <begin position="1260"/>
        <end position="1351"/>
    </location>
</feature>
<dbReference type="Gene3D" id="2.60.40.10">
    <property type="entry name" value="Immunoglobulins"/>
    <property type="match status" value="1"/>
</dbReference>
<dbReference type="Proteomes" id="UP000235672">
    <property type="component" value="Unassembled WGS sequence"/>
</dbReference>
<dbReference type="Gene3D" id="2.140.10.10">
    <property type="entry name" value="Quinoprotein alcohol dehydrogenase-like superfamily"/>
    <property type="match status" value="1"/>
</dbReference>
<keyword evidence="6" id="KW-1185">Reference proteome</keyword>
<evidence type="ECO:0000313" key="5">
    <source>
        <dbReference type="EMBL" id="PMD18281.1"/>
    </source>
</evidence>
<feature type="compositionally biased region" description="Low complexity" evidence="2">
    <location>
        <begin position="1509"/>
        <end position="1536"/>
    </location>
</feature>
<sequence>MFPTLVISFLLSFLISHVSSLASTDTITWGGDNSRTGYQTNHNMDPSVVGSSQFGQIFKTALPGKYNGYTEQVFSQPLVYTTSDGIQYVYVATTQNNLYKLDAKTGKIVLSRSLHIPFLTADLNGCVDINPTIGVTATGVIDPDLDCRFECERAGFPVDLEGTVARNNPIRSFNGGIHHQCPALLHTGQYIYAGFASHCVQYNFTGWIMGWDKTTGEIVERYATEGDGVPNTTPGGGIWMSGGGLASDDAGSLFFATGNGYASQLSTIPVNSRNPPTSLEEAAVHMTINDDGSLKIVDFFMPWEKTQLDGADRDLGTSPLELLPSEFSCGDYKRIGVVTGKSGKTYWLNLDNLGGYQNGPNKLDTIIQAYQNDNSVYAGAGVYPLEGGYIYINVIQYPTHVFKFSCNNGVPSFTKVADSPTKNAYVLGVGHGTTTSLNGEPGTGLVWTSDVDGQNLRVYNAVPTDGLMTQIAGFNIPGVTKFTRPIFGDGRVYLGTTQGYFYGFGSPVNLPINCSSPYDFGTANLQNAAAARTITCTAKIGVTVTNVSLTGNANFNITGVPAIPLNVAKGSTFSFQAYFNPQTVGPLSSDIVITTTNNVAGSSTSSPISLKGTGQSVNALLSVSPVTLAFQGVITGQQSGGANQSLLINNQGNSPLTIQNIQYSLKSETGPWITPNATSSGTKAGAFTFIGLPTTIPGNSAVTVTVNFDTSDSGNFAAYVKVVSNGGTKVFDVVGTSGSPPVALLEVQTPDRTGWVQYKEGQNFTFGNVTENTTRSLKLRLTNNATSDSARLSLTVSKPPFGVAGIIGANNQVDLAEVQWNTDPFQGNAQWTMNVDDPNFGKQHIQFDCLAVSEQAAPLQSNGLGLYRYTGCFKENNPGHQLKIQIYGNPNNTIAMCVAACAAGGYVFCGTQYNRECWGGLNIPIQQVSENNCNYPCAGNINQICGGNGVGSDAGGAYISLFADSSRFNGTVVNTAPSGPFVNPGADGYVSMGCYTEATNGRALAQGYNPAQQTVKMCVDTCSANNYIYAGLEYGGQCWCGNSFGSGSVPTAASDCQMTCNDNATEYCGAGNRLNVYGKNGTFTPATTLSTLIATETGPAAAPTATATSGPQIKQVIGSWSFQGCWTEATNGRALGSKTYAADSMTLESCASFCSGFSMFGVEYGRECYCGNTVRTGSVKATNQADCSFTCPGDGIEFCGAGNRLQLYAYNSTSESSSSSSISLSLSSSETAAIATSVTASSSSTVPTPTGPTIVPSAGLYNYMGCFTEATNARTLGAALHASDKNTIADCAAACSAYQYFGAEYGRECWCGNSFAAGSARTSDFDCSMTCAGDSTSYCGAGNRLSVHVKNGTNGPNDSSGSSASISPSSVPSSQTPSADSPPNPTSIGSYTYQGCYTEATKARALTGASFYNYTVMTLEMCASSCSAFTYWGVEYGGECYCGNTLNPTSVLAANQKDCSFTCPGDQYEYCGAGNRLDMYKLTYISPPISSSDSSPISDNNAVVATDAVSSSSTPALPTTSSSSPPSSKTSPQAASYTGPPVPSTGNTNFTYYSCISEPSSSRLLPLQISNNGTHMTIEKCLSDCWMYQYAGVEYGRECWCGNTLNLAAGAMNVRDEKCGFSCPGNGSEYCGSGGHLSLFWFDVEKAVGEL</sequence>
<dbReference type="SMART" id="SM00321">
    <property type="entry name" value="WSC"/>
    <property type="match status" value="6"/>
</dbReference>
<evidence type="ECO:0000256" key="1">
    <source>
        <dbReference type="ARBA" id="ARBA00022737"/>
    </source>
</evidence>
<feature type="compositionally biased region" description="Low complexity" evidence="2">
    <location>
        <begin position="1359"/>
        <end position="1379"/>
    </location>
</feature>
<gene>
    <name evidence="5" type="ORF">NA56DRAFT_727339</name>
</gene>
<accession>A0A2J6PW73</accession>
<name>A0A2J6PW73_9HELO</name>
<organism evidence="5 6">
    <name type="scientific">Hyaloscypha hepaticicola</name>
    <dbReference type="NCBI Taxonomy" id="2082293"/>
    <lineage>
        <taxon>Eukaryota</taxon>
        <taxon>Fungi</taxon>
        <taxon>Dikarya</taxon>
        <taxon>Ascomycota</taxon>
        <taxon>Pezizomycotina</taxon>
        <taxon>Leotiomycetes</taxon>
        <taxon>Helotiales</taxon>
        <taxon>Hyaloscyphaceae</taxon>
        <taxon>Hyaloscypha</taxon>
    </lineage>
</organism>
<feature type="domain" description="WSC" evidence="4">
    <location>
        <begin position="988"/>
        <end position="1080"/>
    </location>
</feature>
<feature type="domain" description="WSC" evidence="4">
    <location>
        <begin position="1119"/>
        <end position="1211"/>
    </location>
</feature>
<dbReference type="STRING" id="1745343.A0A2J6PW73"/>
<keyword evidence="1" id="KW-0677">Repeat</keyword>
<dbReference type="PANTHER" id="PTHR45964:SF5">
    <property type="entry name" value="WSCD FAMILY MEMBER CG9164"/>
    <property type="match status" value="1"/>
</dbReference>
<dbReference type="OrthoDB" id="5985073at2759"/>
<dbReference type="InterPro" id="IPR013783">
    <property type="entry name" value="Ig-like_fold"/>
</dbReference>
<feature type="region of interest" description="Disordered" evidence="2">
    <location>
        <begin position="1509"/>
        <end position="1543"/>
    </location>
</feature>
<dbReference type="EMBL" id="KZ613495">
    <property type="protein sequence ID" value="PMD18281.1"/>
    <property type="molecule type" value="Genomic_DNA"/>
</dbReference>
<feature type="domain" description="WSC" evidence="4">
    <location>
        <begin position="1390"/>
        <end position="1483"/>
    </location>
</feature>
<reference evidence="5 6" key="1">
    <citation type="submission" date="2016-05" db="EMBL/GenBank/DDBJ databases">
        <title>A degradative enzymes factory behind the ericoid mycorrhizal symbiosis.</title>
        <authorList>
            <consortium name="DOE Joint Genome Institute"/>
            <person name="Martino E."/>
            <person name="Morin E."/>
            <person name="Grelet G."/>
            <person name="Kuo A."/>
            <person name="Kohler A."/>
            <person name="Daghino S."/>
            <person name="Barry K."/>
            <person name="Choi C."/>
            <person name="Cichocki N."/>
            <person name="Clum A."/>
            <person name="Copeland A."/>
            <person name="Hainaut M."/>
            <person name="Haridas S."/>
            <person name="Labutti K."/>
            <person name="Lindquist E."/>
            <person name="Lipzen A."/>
            <person name="Khouja H.-R."/>
            <person name="Murat C."/>
            <person name="Ohm R."/>
            <person name="Olson A."/>
            <person name="Spatafora J."/>
            <person name="Veneault-Fourrey C."/>
            <person name="Henrissat B."/>
            <person name="Grigoriev I."/>
            <person name="Martin F."/>
            <person name="Perotto S."/>
        </authorList>
    </citation>
    <scope>NUCLEOTIDE SEQUENCE [LARGE SCALE GENOMIC DNA]</scope>
    <source>
        <strain evidence="5 6">UAMH 7357</strain>
    </source>
</reference>
<dbReference type="SUPFAM" id="SSF50998">
    <property type="entry name" value="Quinoprotein alcohol dehydrogenase-like"/>
    <property type="match status" value="1"/>
</dbReference>
<evidence type="ECO:0000313" key="6">
    <source>
        <dbReference type="Proteomes" id="UP000235672"/>
    </source>
</evidence>
<feature type="domain" description="WSC" evidence="4">
    <location>
        <begin position="1549"/>
        <end position="1645"/>
    </location>
</feature>
<feature type="signal peptide" evidence="3">
    <location>
        <begin position="1"/>
        <end position="20"/>
    </location>
</feature>
<dbReference type="InterPro" id="IPR051589">
    <property type="entry name" value="Sialate-O-sulfotransferase"/>
</dbReference>
<evidence type="ECO:0000256" key="2">
    <source>
        <dbReference type="SAM" id="MobiDB-lite"/>
    </source>
</evidence>
<protein>
    <submittedName>
        <fullName evidence="5">WSC-domain-containing protein</fullName>
    </submittedName>
</protein>
<feature type="domain" description="WSC" evidence="4">
    <location>
        <begin position="866"/>
        <end position="961"/>
    </location>
</feature>
<evidence type="ECO:0000259" key="4">
    <source>
        <dbReference type="PROSITE" id="PS51212"/>
    </source>
</evidence>
<feature type="chain" id="PRO_5014322034" evidence="3">
    <location>
        <begin position="21"/>
        <end position="1651"/>
    </location>
</feature>
<dbReference type="PANTHER" id="PTHR45964">
    <property type="entry name" value="WSCD FAMILY MEMBER CG9164"/>
    <property type="match status" value="1"/>
</dbReference>
<keyword evidence="3" id="KW-0732">Signal</keyword>
<evidence type="ECO:0000256" key="3">
    <source>
        <dbReference type="SAM" id="SignalP"/>
    </source>
</evidence>
<dbReference type="PROSITE" id="PS51212">
    <property type="entry name" value="WSC"/>
    <property type="match status" value="6"/>
</dbReference>
<dbReference type="Pfam" id="PF01822">
    <property type="entry name" value="WSC"/>
    <property type="match status" value="6"/>
</dbReference>